<protein>
    <submittedName>
        <fullName evidence="1">Uncharacterized protein</fullName>
    </submittedName>
</protein>
<proteinExistence type="predicted"/>
<dbReference type="EMBL" id="AP014809">
    <property type="protein sequence ID" value="BAU90119.1"/>
    <property type="molecule type" value="Genomic_DNA"/>
</dbReference>
<dbReference type="Proteomes" id="UP000218288">
    <property type="component" value="Chromosome"/>
</dbReference>
<dbReference type="RefSeq" id="WP_096484511.1">
    <property type="nucleotide sequence ID" value="NZ_AP014809.1"/>
</dbReference>
<organism evidence="1 2">
    <name type="scientific">Methylorubrum populi</name>
    <dbReference type="NCBI Taxonomy" id="223967"/>
    <lineage>
        <taxon>Bacteria</taxon>
        <taxon>Pseudomonadati</taxon>
        <taxon>Pseudomonadota</taxon>
        <taxon>Alphaproteobacteria</taxon>
        <taxon>Hyphomicrobiales</taxon>
        <taxon>Methylobacteriaceae</taxon>
        <taxon>Methylorubrum</taxon>
    </lineage>
</organism>
<accession>A0A160PBC6</accession>
<dbReference type="OrthoDB" id="8021454at2"/>
<sequence length="69" mass="6821">MIALIVLAAAIANVTLVVMLAERFGTEGGVHASAGELTSLQATGRASVSASTVRLANENVAAAATRIAA</sequence>
<gene>
    <name evidence="1" type="ORF">MPPM_1514</name>
</gene>
<evidence type="ECO:0000313" key="2">
    <source>
        <dbReference type="Proteomes" id="UP000218288"/>
    </source>
</evidence>
<name>A0A160PBC6_9HYPH</name>
<reference evidence="1 2" key="1">
    <citation type="journal article" date="2016" name="Genome Announc.">
        <title>Complete Genome Sequence of Methylobacterium populi P-1M, Isolated from Pink-Pigmented Household Biofilm.</title>
        <authorList>
            <person name="Morohoshi T."/>
            <person name="Ikeda T."/>
        </authorList>
    </citation>
    <scope>NUCLEOTIDE SEQUENCE [LARGE SCALE GENOMIC DNA]</scope>
    <source>
        <strain evidence="1 2">P-1M</strain>
    </source>
</reference>
<evidence type="ECO:0000313" key="1">
    <source>
        <dbReference type="EMBL" id="BAU90119.1"/>
    </source>
</evidence>
<dbReference type="AlphaFoldDB" id="A0A160PBC6"/>